<evidence type="ECO:0000313" key="3">
    <source>
        <dbReference type="EMBL" id="CNF47393.1"/>
    </source>
</evidence>
<evidence type="ECO:0000256" key="1">
    <source>
        <dbReference type="ARBA" id="ARBA00006594"/>
    </source>
</evidence>
<dbReference type="GO" id="GO:0032259">
    <property type="term" value="P:methylation"/>
    <property type="evidence" value="ECO:0007669"/>
    <property type="project" value="UniProtKB-KW"/>
</dbReference>
<reference evidence="3 4" key="1">
    <citation type="submission" date="2015-03" db="EMBL/GenBank/DDBJ databases">
        <authorList>
            <person name="Murphy D."/>
        </authorList>
    </citation>
    <scope>NUCLEOTIDE SEQUENCE [LARGE SCALE GENOMIC DNA]</scope>
    <source>
        <strain evidence="3 4">BR165/97</strain>
    </source>
</reference>
<keyword evidence="3" id="KW-0489">Methyltransferase</keyword>
<dbReference type="PRINTS" id="PR00507">
    <property type="entry name" value="N12N6MTFRASE"/>
</dbReference>
<dbReference type="AlphaFoldDB" id="A0A0T9M1G8"/>
<organism evidence="3 4">
    <name type="scientific">Yersinia intermedia</name>
    <dbReference type="NCBI Taxonomy" id="631"/>
    <lineage>
        <taxon>Bacteria</taxon>
        <taxon>Pseudomonadati</taxon>
        <taxon>Pseudomonadota</taxon>
        <taxon>Gammaproteobacteria</taxon>
        <taxon>Enterobacterales</taxon>
        <taxon>Yersiniaceae</taxon>
        <taxon>Yersinia</taxon>
    </lineage>
</organism>
<dbReference type="InterPro" id="IPR003356">
    <property type="entry name" value="DNA_methylase_A-5"/>
</dbReference>
<keyword evidence="3" id="KW-0808">Transferase</keyword>
<dbReference type="EMBL" id="CPZJ01000004">
    <property type="protein sequence ID" value="CNF47393.1"/>
    <property type="molecule type" value="Genomic_DNA"/>
</dbReference>
<feature type="domain" description="DNA methylase adenine-specific" evidence="2">
    <location>
        <begin position="102"/>
        <end position="203"/>
    </location>
</feature>
<name>A0A0T9M1G8_YERIN</name>
<dbReference type="Proteomes" id="UP000038750">
    <property type="component" value="Unassembled WGS sequence"/>
</dbReference>
<dbReference type="SUPFAM" id="SSF53335">
    <property type="entry name" value="S-adenosyl-L-methionine-dependent methyltransferases"/>
    <property type="match status" value="1"/>
</dbReference>
<dbReference type="Pfam" id="PF02384">
    <property type="entry name" value="N6_Mtase"/>
    <property type="match status" value="1"/>
</dbReference>
<evidence type="ECO:0000259" key="2">
    <source>
        <dbReference type="Pfam" id="PF02384"/>
    </source>
</evidence>
<dbReference type="RefSeq" id="WP_050073111.1">
    <property type="nucleotide sequence ID" value="NZ_CPZJ01000004.1"/>
</dbReference>
<gene>
    <name evidence="3" type="ORF">ERS008530_01281</name>
</gene>
<proteinExistence type="inferred from homology"/>
<dbReference type="OrthoDB" id="9784823at2"/>
<dbReference type="Gene3D" id="3.40.50.150">
    <property type="entry name" value="Vaccinia Virus protein VP39"/>
    <property type="match status" value="1"/>
</dbReference>
<comment type="similarity">
    <text evidence="1">Belongs to the N(4)/N(6)-methyltransferase family.</text>
</comment>
<protein>
    <submittedName>
        <fullName evidence="3">Type I restriction-modification system methyltransferase subunit</fullName>
    </submittedName>
</protein>
<dbReference type="GO" id="GO:0008170">
    <property type="term" value="F:N-methyltransferase activity"/>
    <property type="evidence" value="ECO:0007669"/>
    <property type="project" value="InterPro"/>
</dbReference>
<evidence type="ECO:0000313" key="4">
    <source>
        <dbReference type="Proteomes" id="UP000038750"/>
    </source>
</evidence>
<dbReference type="InterPro" id="IPR029063">
    <property type="entry name" value="SAM-dependent_MTases_sf"/>
</dbReference>
<accession>A0A0T9M1G8</accession>
<sequence>MANPNPHVAEFISLFNQTARYHHRYEVFRDFVQMAACAVHNQVAFSRQLEDEYLSLVKQYEREDVNRMGKLLGILRCGLGLQQPIYDDVLGRIFMNLELGDARRGQFFTPFDISRMMAKMVVHDLDSELKRKPFLTVGEPACGAGGMIIAVAEQFSQAGYPPQRWMFASCVDIDPVATAMCYLQLSLLQIPAEIITANSLTMQCCRVMRTPAYYLHGWSVRLDSNEKSVA</sequence>
<dbReference type="GO" id="GO:0003677">
    <property type="term" value="F:DNA binding"/>
    <property type="evidence" value="ECO:0007669"/>
    <property type="project" value="InterPro"/>
</dbReference>